<dbReference type="EMBL" id="UGVN01000002">
    <property type="protein sequence ID" value="SUE95279.1"/>
    <property type="molecule type" value="Genomic_DNA"/>
</dbReference>
<dbReference type="Proteomes" id="UP000254919">
    <property type="component" value="Unassembled WGS sequence"/>
</dbReference>
<accession>A0A379PQ79</accession>
<proteinExistence type="predicted"/>
<protein>
    <submittedName>
        <fullName evidence="1">Uncharacterized protein</fullName>
    </submittedName>
</protein>
<gene>
    <name evidence="1" type="ORF">NCTC13291_04162</name>
</gene>
<reference evidence="1 2" key="1">
    <citation type="submission" date="2018-06" db="EMBL/GenBank/DDBJ databases">
        <authorList>
            <consortium name="Pathogen Informatics"/>
            <person name="Doyle S."/>
        </authorList>
    </citation>
    <scope>NUCLEOTIDE SEQUENCE [LARGE SCALE GENOMIC DNA]</scope>
    <source>
        <strain evidence="1 2">NCTC13291</strain>
    </source>
</reference>
<sequence>MALVTRLLRQTPKTPRKLYALHEPVRVNVVVALVS</sequence>
<organism evidence="1 2">
    <name type="scientific">Roseomonas mucosa</name>
    <dbReference type="NCBI Taxonomy" id="207340"/>
    <lineage>
        <taxon>Bacteria</taxon>
        <taxon>Pseudomonadati</taxon>
        <taxon>Pseudomonadota</taxon>
        <taxon>Alphaproteobacteria</taxon>
        <taxon>Acetobacterales</taxon>
        <taxon>Roseomonadaceae</taxon>
        <taxon>Roseomonas</taxon>
    </lineage>
</organism>
<evidence type="ECO:0000313" key="2">
    <source>
        <dbReference type="Proteomes" id="UP000254919"/>
    </source>
</evidence>
<evidence type="ECO:0000313" key="1">
    <source>
        <dbReference type="EMBL" id="SUE95279.1"/>
    </source>
</evidence>
<name>A0A379PQ79_9PROT</name>
<dbReference type="AlphaFoldDB" id="A0A379PQ79"/>